<evidence type="ECO:0000313" key="2">
    <source>
        <dbReference type="Proteomes" id="UP001157502"/>
    </source>
</evidence>
<protein>
    <submittedName>
        <fullName evidence="1">Uncharacterized protein</fullName>
    </submittedName>
</protein>
<keyword evidence="2" id="KW-1185">Reference proteome</keyword>
<evidence type="ECO:0000313" key="1">
    <source>
        <dbReference type="EMBL" id="KAJ8009478.1"/>
    </source>
</evidence>
<comment type="caution">
    <text evidence="1">The sequence shown here is derived from an EMBL/GenBank/DDBJ whole genome shotgun (WGS) entry which is preliminary data.</text>
</comment>
<reference evidence="1" key="1">
    <citation type="submission" date="2021-05" db="EMBL/GenBank/DDBJ databases">
        <authorList>
            <person name="Pan Q."/>
            <person name="Jouanno E."/>
            <person name="Zahm M."/>
            <person name="Klopp C."/>
            <person name="Cabau C."/>
            <person name="Louis A."/>
            <person name="Berthelot C."/>
            <person name="Parey E."/>
            <person name="Roest Crollius H."/>
            <person name="Montfort J."/>
            <person name="Robinson-Rechavi M."/>
            <person name="Bouchez O."/>
            <person name="Lampietro C."/>
            <person name="Lopez Roques C."/>
            <person name="Donnadieu C."/>
            <person name="Postlethwait J."/>
            <person name="Bobe J."/>
            <person name="Dillon D."/>
            <person name="Chandos A."/>
            <person name="von Hippel F."/>
            <person name="Guiguen Y."/>
        </authorList>
    </citation>
    <scope>NUCLEOTIDE SEQUENCE</scope>
    <source>
        <strain evidence="1">YG-Jan2019</strain>
    </source>
</reference>
<organism evidence="1 2">
    <name type="scientific">Dallia pectoralis</name>
    <name type="common">Alaska blackfish</name>
    <dbReference type="NCBI Taxonomy" id="75939"/>
    <lineage>
        <taxon>Eukaryota</taxon>
        <taxon>Metazoa</taxon>
        <taxon>Chordata</taxon>
        <taxon>Craniata</taxon>
        <taxon>Vertebrata</taxon>
        <taxon>Euteleostomi</taxon>
        <taxon>Actinopterygii</taxon>
        <taxon>Neopterygii</taxon>
        <taxon>Teleostei</taxon>
        <taxon>Protacanthopterygii</taxon>
        <taxon>Esociformes</taxon>
        <taxon>Umbridae</taxon>
        <taxon>Dallia</taxon>
    </lineage>
</organism>
<gene>
    <name evidence="1" type="ORF">DPEC_G00089290</name>
</gene>
<dbReference type="Proteomes" id="UP001157502">
    <property type="component" value="Chromosome 7"/>
</dbReference>
<name>A0ACC2H0A9_DALPE</name>
<accession>A0ACC2H0A9</accession>
<dbReference type="EMBL" id="CM055734">
    <property type="protein sequence ID" value="KAJ8009478.1"/>
    <property type="molecule type" value="Genomic_DNA"/>
</dbReference>
<sequence>MTRPHTAKYGHVSRLLYRTHPHFKDSDWEWTSHYTLETGRRSQVAARTYSIEVSYPFYYIDVGVASSQSD</sequence>
<proteinExistence type="predicted"/>